<keyword evidence="7" id="KW-1185">Reference proteome</keyword>
<dbReference type="GO" id="GO:0005737">
    <property type="term" value="C:cytoplasm"/>
    <property type="evidence" value="ECO:0000318"/>
    <property type="project" value="GO_Central"/>
</dbReference>
<dbReference type="InterPro" id="IPR015421">
    <property type="entry name" value="PyrdxlP-dep_Trfase_major"/>
</dbReference>
<dbReference type="PANTHER" id="PTHR43807:SF20">
    <property type="entry name" value="FI04487P"/>
    <property type="match status" value="1"/>
</dbReference>
<dbReference type="KEGG" id="gvi:gll3116"/>
<accession>Q7NGQ2</accession>
<dbReference type="AlphaFoldDB" id="Q7NGQ2"/>
<dbReference type="PATRIC" id="fig|251221.4.peg.3146"/>
<keyword evidence="3" id="KW-0808">Transferase</keyword>
<sequence>MVPPVKHRLSERALAVVPSLIRDASRYCDELGALNLAQGLPDFAAPAFLKEAAQRAIAADRNQYCDPWGLAQLREAIAAKCTRDNALAVDPATQVTVCCGATEGINLALMALLDPGDEVVVFSPFYENYRPNLATVEAKPRYVPLSAPDWRVDEAVLERAFAGTAPRAVIVNNPANPTGKVWSRQELELVARYCERHDAYAITDEIYEYILYDGAEHISLASLAGMAERTVTVSGLSKTFCVTGWRLGYVIASEPLTAAIRRLHDFLTICAPAPMQHAAVAALEAPADYYADLRRLYQAKRDRLVTALYRSGFEPVRPAGAYYVWTDAGVLGAKNALAAAGRLAVEAGIAAVPGDCFLPPGHPNCNLRFCYAKSDETLAAAVERLDRWSGHG</sequence>
<reference evidence="6 7" key="1">
    <citation type="journal article" date="2003" name="DNA Res.">
        <title>Complete genome structure of Gloeobacter violaceus PCC 7421, a cyanobacterium that lacks thylakoids.</title>
        <authorList>
            <person name="Nakamura Y."/>
            <person name="Kaneko T."/>
            <person name="Sato S."/>
            <person name="Mimuro M."/>
            <person name="Miyashita H."/>
            <person name="Tsuchiya T."/>
            <person name="Sasamoto S."/>
            <person name="Watanabe A."/>
            <person name="Kawashima K."/>
            <person name="Kishida Y."/>
            <person name="Kiyokawa C."/>
            <person name="Kohara M."/>
            <person name="Matsumoto M."/>
            <person name="Matsuno A."/>
            <person name="Nakazaki N."/>
            <person name="Shimpo S."/>
            <person name="Takeuchi C."/>
            <person name="Yamada M."/>
            <person name="Tabata S."/>
        </authorList>
    </citation>
    <scope>NUCLEOTIDE SEQUENCE [LARGE SCALE GENOMIC DNA]</scope>
    <source>
        <strain evidence="7">ATCC 29082 / PCC 7421</strain>
    </source>
</reference>
<dbReference type="Pfam" id="PF00155">
    <property type="entry name" value="Aminotran_1_2"/>
    <property type="match status" value="1"/>
</dbReference>
<proteinExistence type="predicted"/>
<keyword evidence="4" id="KW-0663">Pyridoxal phosphate</keyword>
<evidence type="ECO:0000259" key="5">
    <source>
        <dbReference type="Pfam" id="PF00155"/>
    </source>
</evidence>
<dbReference type="PhylomeDB" id="Q7NGQ2"/>
<dbReference type="FunCoup" id="Q7NGQ2">
    <property type="interactions" value="355"/>
</dbReference>
<dbReference type="STRING" id="251221.gene:10760622"/>
<dbReference type="InParanoid" id="Q7NGQ2"/>
<feature type="domain" description="Aminotransferase class I/classII large" evidence="5">
    <location>
        <begin position="34"/>
        <end position="385"/>
    </location>
</feature>
<dbReference type="FunFam" id="3.40.640.10:FF:000086">
    <property type="entry name" value="Kynurenine--oxoglutarate transaminase 1"/>
    <property type="match status" value="1"/>
</dbReference>
<dbReference type="RefSeq" id="WP_011143109.1">
    <property type="nucleotide sequence ID" value="NC_005125.1"/>
</dbReference>
<dbReference type="InterPro" id="IPR004839">
    <property type="entry name" value="Aminotransferase_I/II_large"/>
</dbReference>
<evidence type="ECO:0000256" key="1">
    <source>
        <dbReference type="ARBA" id="ARBA00001933"/>
    </source>
</evidence>
<dbReference type="CDD" id="cd00609">
    <property type="entry name" value="AAT_like"/>
    <property type="match status" value="1"/>
</dbReference>
<evidence type="ECO:0000256" key="2">
    <source>
        <dbReference type="ARBA" id="ARBA00022576"/>
    </source>
</evidence>
<dbReference type="InterPro" id="IPR051326">
    <property type="entry name" value="Kynurenine-oxoglutarate_AT"/>
</dbReference>
<dbReference type="Proteomes" id="UP000000557">
    <property type="component" value="Chromosome"/>
</dbReference>
<dbReference type="SUPFAM" id="SSF53383">
    <property type="entry name" value="PLP-dependent transferases"/>
    <property type="match status" value="1"/>
</dbReference>
<dbReference type="GO" id="GO:0030170">
    <property type="term" value="F:pyridoxal phosphate binding"/>
    <property type="evidence" value="ECO:0007669"/>
    <property type="project" value="InterPro"/>
</dbReference>
<dbReference type="HOGENOM" id="CLU_017584_4_0_3"/>
<dbReference type="OrthoDB" id="9813612at2"/>
<evidence type="ECO:0000313" key="6">
    <source>
        <dbReference type="EMBL" id="BAC91057.1"/>
    </source>
</evidence>
<dbReference type="Gene3D" id="3.90.1150.10">
    <property type="entry name" value="Aspartate Aminotransferase, domain 1"/>
    <property type="match status" value="1"/>
</dbReference>
<gene>
    <name evidence="6" type="ordered locus">gll3116</name>
</gene>
<dbReference type="InterPro" id="IPR015424">
    <property type="entry name" value="PyrdxlP-dep_Trfase"/>
</dbReference>
<dbReference type="PANTHER" id="PTHR43807">
    <property type="entry name" value="FI04487P"/>
    <property type="match status" value="1"/>
</dbReference>
<dbReference type="InterPro" id="IPR015422">
    <property type="entry name" value="PyrdxlP-dep_Trfase_small"/>
</dbReference>
<evidence type="ECO:0000313" key="7">
    <source>
        <dbReference type="Proteomes" id="UP000000557"/>
    </source>
</evidence>
<organism evidence="6 7">
    <name type="scientific">Gloeobacter violaceus (strain ATCC 29082 / PCC 7421)</name>
    <dbReference type="NCBI Taxonomy" id="251221"/>
    <lineage>
        <taxon>Bacteria</taxon>
        <taxon>Bacillati</taxon>
        <taxon>Cyanobacteriota</taxon>
        <taxon>Cyanophyceae</taxon>
        <taxon>Gloeobacterales</taxon>
        <taxon>Gloeobacteraceae</taxon>
        <taxon>Gloeobacter</taxon>
    </lineage>
</organism>
<dbReference type="GO" id="GO:0016212">
    <property type="term" value="F:kynurenine-oxoglutarate transaminase activity"/>
    <property type="evidence" value="ECO:0000318"/>
    <property type="project" value="GO_Central"/>
</dbReference>
<comment type="cofactor">
    <cofactor evidence="1">
        <name>pyridoxal 5'-phosphate</name>
        <dbReference type="ChEBI" id="CHEBI:597326"/>
    </cofactor>
</comment>
<evidence type="ECO:0000256" key="4">
    <source>
        <dbReference type="ARBA" id="ARBA00022898"/>
    </source>
</evidence>
<dbReference type="Gene3D" id="3.40.640.10">
    <property type="entry name" value="Type I PLP-dependent aspartate aminotransferase-like (Major domain)"/>
    <property type="match status" value="1"/>
</dbReference>
<dbReference type="eggNOG" id="COG0436">
    <property type="taxonomic scope" value="Bacteria"/>
</dbReference>
<dbReference type="EnsemblBacteria" id="BAC91057">
    <property type="protein sequence ID" value="BAC91057"/>
    <property type="gene ID" value="BAC91057"/>
</dbReference>
<reference evidence="6 7" key="2">
    <citation type="journal article" date="2003" name="DNA Res.">
        <title>Complete genome structure of Gloeobacter violaceus PCC 7421, a cyanobacterium that lacks thylakoids (supplement).</title>
        <authorList>
            <person name="Nakamura Y."/>
            <person name="Kaneko T."/>
            <person name="Sato S."/>
            <person name="Mimuro M."/>
            <person name="Miyashita H."/>
            <person name="Tsuchiya T."/>
            <person name="Sasamoto S."/>
            <person name="Watanabe A."/>
            <person name="Kawashima K."/>
            <person name="Kishida Y."/>
            <person name="Kiyokawa C."/>
            <person name="Kohara M."/>
            <person name="Matsumoto M."/>
            <person name="Matsuno A."/>
            <person name="Nakazaki N."/>
            <person name="Shimpo S."/>
            <person name="Takeuchi C."/>
            <person name="Yamada M."/>
            <person name="Tabata S."/>
        </authorList>
    </citation>
    <scope>NUCLEOTIDE SEQUENCE [LARGE SCALE GENOMIC DNA]</scope>
    <source>
        <strain evidence="7">ATCC 29082 / PCC 7421</strain>
    </source>
</reference>
<evidence type="ECO:0000256" key="3">
    <source>
        <dbReference type="ARBA" id="ARBA00022679"/>
    </source>
</evidence>
<protein>
    <submittedName>
        <fullName evidence="6">Gll3116 protein</fullName>
    </submittedName>
</protein>
<name>Q7NGQ2_GLOVI</name>
<dbReference type="EMBL" id="BA000045">
    <property type="protein sequence ID" value="BAC91057.1"/>
    <property type="molecule type" value="Genomic_DNA"/>
</dbReference>
<keyword evidence="2" id="KW-0032">Aminotransferase</keyword>